<dbReference type="AlphaFoldDB" id="A0A4Q4J9Q8"/>
<keyword evidence="4" id="KW-0676">Redox-active center</keyword>
<keyword evidence="3" id="KW-1015">Disulfide bond</keyword>
<evidence type="ECO:0000256" key="4">
    <source>
        <dbReference type="ARBA" id="ARBA00023284"/>
    </source>
</evidence>
<organism evidence="7 8">
    <name type="scientific">Sphingobium indicum</name>
    <dbReference type="NCBI Taxonomy" id="332055"/>
    <lineage>
        <taxon>Bacteria</taxon>
        <taxon>Pseudomonadati</taxon>
        <taxon>Pseudomonadota</taxon>
        <taxon>Alphaproteobacteria</taxon>
        <taxon>Sphingomonadales</taxon>
        <taxon>Sphingomonadaceae</taxon>
        <taxon>Sphingobium</taxon>
    </lineage>
</organism>
<evidence type="ECO:0000256" key="1">
    <source>
        <dbReference type="ARBA" id="ARBA00004196"/>
    </source>
</evidence>
<dbReference type="PROSITE" id="PS00194">
    <property type="entry name" value="THIOREDOXIN_1"/>
    <property type="match status" value="1"/>
</dbReference>
<dbReference type="InterPro" id="IPR036249">
    <property type="entry name" value="Thioredoxin-like_sf"/>
</dbReference>
<feature type="region of interest" description="Disordered" evidence="5">
    <location>
        <begin position="30"/>
        <end position="53"/>
    </location>
</feature>
<dbReference type="EMBL" id="SEOM01000001">
    <property type="protein sequence ID" value="RYM03042.1"/>
    <property type="molecule type" value="Genomic_DNA"/>
</dbReference>
<gene>
    <name evidence="7" type="ORF">EWH08_00540</name>
</gene>
<sequence>MLLELFPVRSSLPCVMTLLLLAGLGACDKQSPPAGQGPNATSGEATGPAQSGKGAFSYTLDRSKAGTPAPGFTFQNPDGSDAKLSDFAGRPMLVNLWATWCAPCVAEMPTLDAVAAEYGKQGLAVLTISQDSQGEAVIKPFFEKHPLPHLKGWIDPENQFGFHYNTGMLPTTVIYDAQGRETARVVGAMDWNSREGRALIEAAMAS</sequence>
<dbReference type="InterPro" id="IPR013740">
    <property type="entry name" value="Redoxin"/>
</dbReference>
<protein>
    <submittedName>
        <fullName evidence="7">TlpA family protein disulfide reductase</fullName>
    </submittedName>
</protein>
<comment type="caution">
    <text evidence="7">The sequence shown here is derived from an EMBL/GenBank/DDBJ whole genome shotgun (WGS) entry which is preliminary data.</text>
</comment>
<dbReference type="InterPro" id="IPR013766">
    <property type="entry name" value="Thioredoxin_domain"/>
</dbReference>
<dbReference type="GO" id="GO:0015036">
    <property type="term" value="F:disulfide oxidoreductase activity"/>
    <property type="evidence" value="ECO:0007669"/>
    <property type="project" value="UniProtKB-ARBA"/>
</dbReference>
<accession>A0A4Q4J9Q8</accession>
<dbReference type="GO" id="GO:0030313">
    <property type="term" value="C:cell envelope"/>
    <property type="evidence" value="ECO:0007669"/>
    <property type="project" value="UniProtKB-SubCell"/>
</dbReference>
<evidence type="ECO:0000259" key="6">
    <source>
        <dbReference type="PROSITE" id="PS51352"/>
    </source>
</evidence>
<reference evidence="7 8" key="1">
    <citation type="submission" date="2019-02" db="EMBL/GenBank/DDBJ databases">
        <authorList>
            <person name="Feng G."/>
        </authorList>
    </citation>
    <scope>NUCLEOTIDE SEQUENCE [LARGE SCALE GENOMIC DNA]</scope>
    <source>
        <strain evidence="7 8">DSM 26779</strain>
    </source>
</reference>
<dbReference type="PANTHER" id="PTHR42852">
    <property type="entry name" value="THIOL:DISULFIDE INTERCHANGE PROTEIN DSBE"/>
    <property type="match status" value="1"/>
</dbReference>
<keyword evidence="2" id="KW-0201">Cytochrome c-type biogenesis</keyword>
<evidence type="ECO:0000256" key="5">
    <source>
        <dbReference type="SAM" id="MobiDB-lite"/>
    </source>
</evidence>
<dbReference type="Pfam" id="PF08534">
    <property type="entry name" value="Redoxin"/>
    <property type="match status" value="1"/>
</dbReference>
<dbReference type="InterPro" id="IPR017937">
    <property type="entry name" value="Thioredoxin_CS"/>
</dbReference>
<dbReference type="PROSITE" id="PS51352">
    <property type="entry name" value="THIOREDOXIN_2"/>
    <property type="match status" value="1"/>
</dbReference>
<dbReference type="GO" id="GO:0017004">
    <property type="term" value="P:cytochrome complex assembly"/>
    <property type="evidence" value="ECO:0007669"/>
    <property type="project" value="UniProtKB-KW"/>
</dbReference>
<name>A0A4Q4J9Q8_9SPHN</name>
<evidence type="ECO:0000313" key="7">
    <source>
        <dbReference type="EMBL" id="RYM03042.1"/>
    </source>
</evidence>
<dbReference type="PANTHER" id="PTHR42852:SF6">
    <property type="entry name" value="THIOL:DISULFIDE INTERCHANGE PROTEIN DSBE"/>
    <property type="match status" value="1"/>
</dbReference>
<dbReference type="InterPro" id="IPR050553">
    <property type="entry name" value="Thioredoxin_ResA/DsbE_sf"/>
</dbReference>
<dbReference type="Proteomes" id="UP000292734">
    <property type="component" value="Unassembled WGS sequence"/>
</dbReference>
<proteinExistence type="predicted"/>
<evidence type="ECO:0000313" key="8">
    <source>
        <dbReference type="Proteomes" id="UP000292734"/>
    </source>
</evidence>
<evidence type="ECO:0000256" key="2">
    <source>
        <dbReference type="ARBA" id="ARBA00022748"/>
    </source>
</evidence>
<dbReference type="Gene3D" id="3.40.30.10">
    <property type="entry name" value="Glutaredoxin"/>
    <property type="match status" value="1"/>
</dbReference>
<evidence type="ECO:0000256" key="3">
    <source>
        <dbReference type="ARBA" id="ARBA00023157"/>
    </source>
</evidence>
<dbReference type="SUPFAM" id="SSF52833">
    <property type="entry name" value="Thioredoxin-like"/>
    <property type="match status" value="1"/>
</dbReference>
<comment type="subcellular location">
    <subcellularLocation>
        <location evidence="1">Cell envelope</location>
    </subcellularLocation>
</comment>
<dbReference type="CDD" id="cd02966">
    <property type="entry name" value="TlpA_like_family"/>
    <property type="match status" value="1"/>
</dbReference>
<feature type="domain" description="Thioredoxin" evidence="6">
    <location>
        <begin position="63"/>
        <end position="205"/>
    </location>
</feature>